<feature type="region of interest" description="Disordered" evidence="1">
    <location>
        <begin position="251"/>
        <end position="276"/>
    </location>
</feature>
<protein>
    <submittedName>
        <fullName evidence="2">Uncharacterized protein</fullName>
    </submittedName>
</protein>
<comment type="caution">
    <text evidence="2">The sequence shown here is derived from an EMBL/GenBank/DDBJ whole genome shotgun (WGS) entry which is preliminary data.</text>
</comment>
<dbReference type="EMBL" id="JAIWYP010000007">
    <property type="protein sequence ID" value="KAH3796415.1"/>
    <property type="molecule type" value="Genomic_DNA"/>
</dbReference>
<evidence type="ECO:0000313" key="2">
    <source>
        <dbReference type="EMBL" id="KAH3796415.1"/>
    </source>
</evidence>
<accession>A0A9D4J2X7</accession>
<sequence>MSVSSFNGQRRRAYQCLKCYHRMDKVYIEAKYRVYNHFLKEHMSLDQAPFYCRLCLFRCFKREELDKHVSSFRRHQLVLQEKNIPDSPDFLVSNPTPYSITDRDVAILSAEDSQRHWISISKKQDILSQAMQSALPDLSPISNFPLSPFLQTMSPSQPTRPTTLQTELPTQLRQQQPITYINLSDCVGPLQQLMNVLGTSTNPTLAPNQATLSNPPPPNVQSSPAIQQESLNQEDPLNSLPTIDECRALAPEATSDTSSFSSSSSSSSSASSTSSAERHKELMSVLSQINTNLQNLHSEIHKQYQFNYNFARSMTDLTDILRHQHQSTQSAADRHPPTSFRVESAHNNHQHHPDHSTSQTSTIRHHHRDRSPLRSRNNEARHEKENHRERRFVHHRMY</sequence>
<gene>
    <name evidence="2" type="ORF">DPMN_149983</name>
</gene>
<feature type="compositionally biased region" description="Basic and acidic residues" evidence="1">
    <location>
        <begin position="343"/>
        <end position="355"/>
    </location>
</feature>
<reference evidence="2" key="1">
    <citation type="journal article" date="2019" name="bioRxiv">
        <title>The Genome of the Zebra Mussel, Dreissena polymorpha: A Resource for Invasive Species Research.</title>
        <authorList>
            <person name="McCartney M.A."/>
            <person name="Auch B."/>
            <person name="Kono T."/>
            <person name="Mallez S."/>
            <person name="Zhang Y."/>
            <person name="Obille A."/>
            <person name="Becker A."/>
            <person name="Abrahante J.E."/>
            <person name="Garbe J."/>
            <person name="Badalamenti J.P."/>
            <person name="Herman A."/>
            <person name="Mangelson H."/>
            <person name="Liachko I."/>
            <person name="Sullivan S."/>
            <person name="Sone E.D."/>
            <person name="Koren S."/>
            <person name="Silverstein K.A.T."/>
            <person name="Beckman K.B."/>
            <person name="Gohl D.M."/>
        </authorList>
    </citation>
    <scope>NUCLEOTIDE SEQUENCE</scope>
    <source>
        <strain evidence="2">Duluth1</strain>
        <tissue evidence="2">Whole animal</tissue>
    </source>
</reference>
<feature type="compositionally biased region" description="Basic and acidic residues" evidence="1">
    <location>
        <begin position="370"/>
        <end position="388"/>
    </location>
</feature>
<feature type="compositionally biased region" description="Basic residues" evidence="1">
    <location>
        <begin position="389"/>
        <end position="398"/>
    </location>
</feature>
<evidence type="ECO:0000256" key="1">
    <source>
        <dbReference type="SAM" id="MobiDB-lite"/>
    </source>
</evidence>
<dbReference type="Proteomes" id="UP000828390">
    <property type="component" value="Unassembled WGS sequence"/>
</dbReference>
<proteinExistence type="predicted"/>
<feature type="region of interest" description="Disordered" evidence="1">
    <location>
        <begin position="201"/>
        <end position="224"/>
    </location>
</feature>
<name>A0A9D4J2X7_DREPO</name>
<evidence type="ECO:0000313" key="3">
    <source>
        <dbReference type="Proteomes" id="UP000828390"/>
    </source>
</evidence>
<feature type="compositionally biased region" description="Polar residues" evidence="1">
    <location>
        <begin position="201"/>
        <end position="212"/>
    </location>
</feature>
<keyword evidence="3" id="KW-1185">Reference proteome</keyword>
<dbReference type="AlphaFoldDB" id="A0A9D4J2X7"/>
<feature type="region of interest" description="Disordered" evidence="1">
    <location>
        <begin position="323"/>
        <end position="398"/>
    </location>
</feature>
<feature type="compositionally biased region" description="Low complexity" evidence="1">
    <location>
        <begin position="253"/>
        <end position="275"/>
    </location>
</feature>
<reference evidence="2" key="2">
    <citation type="submission" date="2020-11" db="EMBL/GenBank/DDBJ databases">
        <authorList>
            <person name="McCartney M.A."/>
            <person name="Auch B."/>
            <person name="Kono T."/>
            <person name="Mallez S."/>
            <person name="Becker A."/>
            <person name="Gohl D.M."/>
            <person name="Silverstein K.A.T."/>
            <person name="Koren S."/>
            <person name="Bechman K.B."/>
            <person name="Herman A."/>
            <person name="Abrahante J.E."/>
            <person name="Garbe J."/>
        </authorList>
    </citation>
    <scope>NUCLEOTIDE SEQUENCE</scope>
    <source>
        <strain evidence="2">Duluth1</strain>
        <tissue evidence="2">Whole animal</tissue>
    </source>
</reference>
<organism evidence="2 3">
    <name type="scientific">Dreissena polymorpha</name>
    <name type="common">Zebra mussel</name>
    <name type="synonym">Mytilus polymorpha</name>
    <dbReference type="NCBI Taxonomy" id="45954"/>
    <lineage>
        <taxon>Eukaryota</taxon>
        <taxon>Metazoa</taxon>
        <taxon>Spiralia</taxon>
        <taxon>Lophotrochozoa</taxon>
        <taxon>Mollusca</taxon>
        <taxon>Bivalvia</taxon>
        <taxon>Autobranchia</taxon>
        <taxon>Heteroconchia</taxon>
        <taxon>Euheterodonta</taxon>
        <taxon>Imparidentia</taxon>
        <taxon>Neoheterodontei</taxon>
        <taxon>Myida</taxon>
        <taxon>Dreissenoidea</taxon>
        <taxon>Dreissenidae</taxon>
        <taxon>Dreissena</taxon>
    </lineage>
</organism>